<proteinExistence type="predicted"/>
<dbReference type="SUPFAM" id="SSF57667">
    <property type="entry name" value="beta-beta-alpha zinc fingers"/>
    <property type="match status" value="2"/>
</dbReference>
<dbReference type="GO" id="GO:0005634">
    <property type="term" value="C:nucleus"/>
    <property type="evidence" value="ECO:0007669"/>
    <property type="project" value="UniProtKB-ARBA"/>
</dbReference>
<feature type="compositionally biased region" description="Polar residues" evidence="6">
    <location>
        <begin position="759"/>
        <end position="771"/>
    </location>
</feature>
<evidence type="ECO:0000256" key="3">
    <source>
        <dbReference type="ARBA" id="ARBA00022771"/>
    </source>
</evidence>
<protein>
    <submittedName>
        <fullName evidence="8">Zinc finger protein 22</fullName>
    </submittedName>
</protein>
<keyword evidence="1" id="KW-0479">Metal-binding</keyword>
<keyword evidence="9" id="KW-1185">Reference proteome</keyword>
<name>A0A4C1VNQ4_EUMVA</name>
<evidence type="ECO:0000313" key="9">
    <source>
        <dbReference type="Proteomes" id="UP000299102"/>
    </source>
</evidence>
<dbReference type="SMART" id="SM00355">
    <property type="entry name" value="ZnF_C2H2"/>
    <property type="match status" value="7"/>
</dbReference>
<accession>A0A4C1VNQ4</accession>
<feature type="domain" description="C2H2-type" evidence="7">
    <location>
        <begin position="240"/>
        <end position="267"/>
    </location>
</feature>
<evidence type="ECO:0000256" key="4">
    <source>
        <dbReference type="ARBA" id="ARBA00022833"/>
    </source>
</evidence>
<evidence type="ECO:0000256" key="6">
    <source>
        <dbReference type="SAM" id="MobiDB-lite"/>
    </source>
</evidence>
<reference evidence="8 9" key="1">
    <citation type="journal article" date="2019" name="Commun. Biol.">
        <title>The bagworm genome reveals a unique fibroin gene that provides high tensile strength.</title>
        <authorList>
            <person name="Kono N."/>
            <person name="Nakamura H."/>
            <person name="Ohtoshi R."/>
            <person name="Tomita M."/>
            <person name="Numata K."/>
            <person name="Arakawa K."/>
        </authorList>
    </citation>
    <scope>NUCLEOTIDE SEQUENCE [LARGE SCALE GENOMIC DNA]</scope>
</reference>
<feature type="domain" description="C2H2-type" evidence="7">
    <location>
        <begin position="687"/>
        <end position="714"/>
    </location>
</feature>
<dbReference type="Pfam" id="PF00096">
    <property type="entry name" value="zf-C2H2"/>
    <property type="match status" value="2"/>
</dbReference>
<evidence type="ECO:0000259" key="7">
    <source>
        <dbReference type="PROSITE" id="PS50157"/>
    </source>
</evidence>
<dbReference type="EMBL" id="BGZK01000377">
    <property type="protein sequence ID" value="GBP40160.1"/>
    <property type="molecule type" value="Genomic_DNA"/>
</dbReference>
<feature type="domain" description="C2H2-type" evidence="7">
    <location>
        <begin position="395"/>
        <end position="422"/>
    </location>
</feature>
<evidence type="ECO:0000313" key="8">
    <source>
        <dbReference type="EMBL" id="GBP40160.1"/>
    </source>
</evidence>
<dbReference type="GO" id="GO:0008270">
    <property type="term" value="F:zinc ion binding"/>
    <property type="evidence" value="ECO:0007669"/>
    <property type="project" value="UniProtKB-KW"/>
</dbReference>
<gene>
    <name evidence="8" type="primary">Znf22</name>
    <name evidence="8" type="ORF">EVAR_20303_1</name>
</gene>
<feature type="compositionally biased region" description="Basic and acidic residues" evidence="6">
    <location>
        <begin position="776"/>
        <end position="789"/>
    </location>
</feature>
<keyword evidence="2" id="KW-0677">Repeat</keyword>
<dbReference type="PROSITE" id="PS50157">
    <property type="entry name" value="ZINC_FINGER_C2H2_2"/>
    <property type="match status" value="4"/>
</dbReference>
<evidence type="ECO:0000256" key="1">
    <source>
        <dbReference type="ARBA" id="ARBA00022723"/>
    </source>
</evidence>
<dbReference type="PROSITE" id="PS00028">
    <property type="entry name" value="ZINC_FINGER_C2H2_1"/>
    <property type="match status" value="4"/>
</dbReference>
<dbReference type="FunFam" id="3.30.160.60:FF:000446">
    <property type="entry name" value="Zinc finger protein"/>
    <property type="match status" value="1"/>
</dbReference>
<keyword evidence="3 5" id="KW-0863">Zinc-finger</keyword>
<dbReference type="FunFam" id="3.30.160.60:FF:000100">
    <property type="entry name" value="Zinc finger 45-like"/>
    <property type="match status" value="1"/>
</dbReference>
<organism evidence="8 9">
    <name type="scientific">Eumeta variegata</name>
    <name type="common">Bagworm moth</name>
    <name type="synonym">Eumeta japonica</name>
    <dbReference type="NCBI Taxonomy" id="151549"/>
    <lineage>
        <taxon>Eukaryota</taxon>
        <taxon>Metazoa</taxon>
        <taxon>Ecdysozoa</taxon>
        <taxon>Arthropoda</taxon>
        <taxon>Hexapoda</taxon>
        <taxon>Insecta</taxon>
        <taxon>Pterygota</taxon>
        <taxon>Neoptera</taxon>
        <taxon>Endopterygota</taxon>
        <taxon>Lepidoptera</taxon>
        <taxon>Glossata</taxon>
        <taxon>Ditrysia</taxon>
        <taxon>Tineoidea</taxon>
        <taxon>Psychidae</taxon>
        <taxon>Oiketicinae</taxon>
        <taxon>Eumeta</taxon>
    </lineage>
</organism>
<dbReference type="InterPro" id="IPR013087">
    <property type="entry name" value="Znf_C2H2_type"/>
</dbReference>
<dbReference type="AlphaFoldDB" id="A0A4C1VNQ4"/>
<dbReference type="Proteomes" id="UP000299102">
    <property type="component" value="Unassembled WGS sequence"/>
</dbReference>
<dbReference type="Gene3D" id="3.30.160.60">
    <property type="entry name" value="Classic Zinc Finger"/>
    <property type="match status" value="4"/>
</dbReference>
<evidence type="ECO:0000256" key="2">
    <source>
        <dbReference type="ARBA" id="ARBA00022737"/>
    </source>
</evidence>
<evidence type="ECO:0000256" key="5">
    <source>
        <dbReference type="PROSITE-ProRule" id="PRU00042"/>
    </source>
</evidence>
<feature type="domain" description="C2H2-type" evidence="7">
    <location>
        <begin position="659"/>
        <end position="686"/>
    </location>
</feature>
<feature type="region of interest" description="Disordered" evidence="6">
    <location>
        <begin position="753"/>
        <end position="796"/>
    </location>
</feature>
<keyword evidence="4" id="KW-0862">Zinc</keyword>
<dbReference type="OrthoDB" id="9439903at2759"/>
<sequence length="796" mass="91826">MRDLKACIVCLRTDVKLFNLDDHQLRSDFNEVSGLNILLDNIEAIDKKTIGLLPMLSNWSLDRVHYESVKFQWVKHNRFGLVKGGVPVLSVDNLTPEKDYSIPITNELTSEVDTNNMDTSNMDTNEVKLEFELPSYSLNFNNTDKSTQDTSKGQILEISKSAEAPENHLNDVDLCDDHNDETYSDDGNNATFSVDGNNVIKEIEPHGSSLDEEYASIVPLSVKEQAAAAELYKMFSHGKYKCEICGKGYHTEKRLKVHLRMHDKHVSGYFLCELCNYYYKTDFLLQTHITEKHLYKYICRKCPEVNFDRIAAKQHFIWTHLQNGNNKHANWYESRPSWLSTRGGKRTKGIVTIRPVRKIKKLPDDFLIFSPVSQEEQYEIVKARQKSKNYLESEFKCELCFRGFREPTTYNKHLKKHDPEVSGKCICDMCKWCFRDARKMYKHMHISHLFKYSCQMCSYVCYNKSLLPKLMRLEQEVEKKQPESISKRNRKGVDFHHDNARPHTSLAIQQILRNFDQFNLRAKANCKRLTRKEDGGAHEARGVLQRYSTLESLPPLLVRKCRPGSLPALRRIKVEARALLLAADHVITYLRTMACAFLPYKAMNLFPGRVLGRCRVHPEPVARSLTRHPYACGERLPNDVQARKHYRTQHPGTEYLKRYMCDVCGHTTKQYTNLLVHMRTHTNEKPYACPHCDRRFSMPSNRDRHLVDPDSIHSSILSIHFRMGTHSLSLNVNTLSGPHRREAIRVRALPPAVHAKQRGQVTHTDGASENTVRALGQEEQKETQGDRGRPAAARAA</sequence>
<comment type="caution">
    <text evidence="8">The sequence shown here is derived from an EMBL/GenBank/DDBJ whole genome shotgun (WGS) entry which is preliminary data.</text>
</comment>
<dbReference type="InterPro" id="IPR036236">
    <property type="entry name" value="Znf_C2H2_sf"/>
</dbReference>
<dbReference type="PANTHER" id="PTHR24379:SF121">
    <property type="entry name" value="C2H2-TYPE DOMAIN-CONTAINING PROTEIN"/>
    <property type="match status" value="1"/>
</dbReference>
<dbReference type="STRING" id="151549.A0A4C1VNQ4"/>
<dbReference type="PANTHER" id="PTHR24379">
    <property type="entry name" value="KRAB AND ZINC FINGER DOMAIN-CONTAINING"/>
    <property type="match status" value="1"/>
</dbReference>